<evidence type="ECO:0000313" key="2">
    <source>
        <dbReference type="EMBL" id="SPF77726.1"/>
    </source>
</evidence>
<dbReference type="SMART" id="SM00287">
    <property type="entry name" value="SH3b"/>
    <property type="match status" value="1"/>
</dbReference>
<gene>
    <name evidence="2" type="ORF">PRI8871_00310</name>
</gene>
<dbReference type="RefSeq" id="WP_108884423.1">
    <property type="nucleotide sequence ID" value="NZ_OMOJ01000001.1"/>
</dbReference>
<proteinExistence type="predicted"/>
<organism evidence="2 3">
    <name type="scientific">Pseudoprimorskyibacter insulae</name>
    <dbReference type="NCBI Taxonomy" id="1695997"/>
    <lineage>
        <taxon>Bacteria</taxon>
        <taxon>Pseudomonadati</taxon>
        <taxon>Pseudomonadota</taxon>
        <taxon>Alphaproteobacteria</taxon>
        <taxon>Rhodobacterales</taxon>
        <taxon>Paracoccaceae</taxon>
        <taxon>Pseudoprimorskyibacter</taxon>
    </lineage>
</organism>
<dbReference type="EMBL" id="OMOJ01000001">
    <property type="protein sequence ID" value="SPF77726.1"/>
    <property type="molecule type" value="Genomic_DNA"/>
</dbReference>
<dbReference type="Pfam" id="PF08239">
    <property type="entry name" value="SH3_3"/>
    <property type="match status" value="1"/>
</dbReference>
<evidence type="ECO:0000313" key="3">
    <source>
        <dbReference type="Proteomes" id="UP000244904"/>
    </source>
</evidence>
<name>A0A2R8ANT3_9RHOB</name>
<evidence type="ECO:0000259" key="1">
    <source>
        <dbReference type="PROSITE" id="PS51781"/>
    </source>
</evidence>
<sequence>MTKYIALTFLFMGWAWYELSGGEDFEPRVPVAAVEADAPAPEVTRADTGAANLLAVKAKATPAVIPVVADAEKIRAVTQPNPNAATVLAAIDRSELENATGQRVLTDAVDPTTQTIADTVFEEPKPDIRYVTGNRVNMRTGPGTNYSVIARLGEGEEVLVLQEPGNGWLKLRTVETNRIGWMADFLVQAAN</sequence>
<protein>
    <recommendedName>
        <fullName evidence="1">SH3b domain-containing protein</fullName>
    </recommendedName>
</protein>
<dbReference type="AlphaFoldDB" id="A0A2R8ANT3"/>
<keyword evidence="3" id="KW-1185">Reference proteome</keyword>
<dbReference type="Gene3D" id="2.30.30.40">
    <property type="entry name" value="SH3 Domains"/>
    <property type="match status" value="1"/>
</dbReference>
<accession>A0A2R8ANT3</accession>
<dbReference type="Proteomes" id="UP000244904">
    <property type="component" value="Unassembled WGS sequence"/>
</dbReference>
<dbReference type="PROSITE" id="PS51781">
    <property type="entry name" value="SH3B"/>
    <property type="match status" value="1"/>
</dbReference>
<reference evidence="3" key="1">
    <citation type="submission" date="2018-03" db="EMBL/GenBank/DDBJ databases">
        <authorList>
            <person name="Rodrigo-Torres L."/>
            <person name="Arahal R. D."/>
            <person name="Lucena T."/>
        </authorList>
    </citation>
    <scope>NUCLEOTIDE SEQUENCE [LARGE SCALE GENOMIC DNA]</scope>
    <source>
        <strain evidence="3">CECT 8871</strain>
    </source>
</reference>
<dbReference type="InterPro" id="IPR003646">
    <property type="entry name" value="SH3-like_bac-type"/>
</dbReference>
<dbReference type="OrthoDB" id="7433551at2"/>
<feature type="domain" description="SH3b" evidence="1">
    <location>
        <begin position="126"/>
        <end position="190"/>
    </location>
</feature>